<name>A0A2P2ME18_RHIMU</name>
<sequence>MFSSRHPSQGDRADEVKALQYTSPDPIRDSSNLPSLLLVFVCQLIQIYQSLTHCGLKDHSEHHHLIQGQPLLSYTLEGVTPNILYDLLHLYYCQRNLQ</sequence>
<evidence type="ECO:0000256" key="1">
    <source>
        <dbReference type="SAM" id="MobiDB-lite"/>
    </source>
</evidence>
<dbReference type="AlphaFoldDB" id="A0A2P2ME18"/>
<accession>A0A2P2ME18</accession>
<dbReference type="EMBL" id="GGEC01048004">
    <property type="protein sequence ID" value="MBX28488.1"/>
    <property type="molecule type" value="Transcribed_RNA"/>
</dbReference>
<feature type="region of interest" description="Disordered" evidence="1">
    <location>
        <begin position="1"/>
        <end position="29"/>
    </location>
</feature>
<organism evidence="2">
    <name type="scientific">Rhizophora mucronata</name>
    <name type="common">Asiatic mangrove</name>
    <dbReference type="NCBI Taxonomy" id="61149"/>
    <lineage>
        <taxon>Eukaryota</taxon>
        <taxon>Viridiplantae</taxon>
        <taxon>Streptophyta</taxon>
        <taxon>Embryophyta</taxon>
        <taxon>Tracheophyta</taxon>
        <taxon>Spermatophyta</taxon>
        <taxon>Magnoliopsida</taxon>
        <taxon>eudicotyledons</taxon>
        <taxon>Gunneridae</taxon>
        <taxon>Pentapetalae</taxon>
        <taxon>rosids</taxon>
        <taxon>fabids</taxon>
        <taxon>Malpighiales</taxon>
        <taxon>Rhizophoraceae</taxon>
        <taxon>Rhizophora</taxon>
    </lineage>
</organism>
<proteinExistence type="predicted"/>
<evidence type="ECO:0000313" key="2">
    <source>
        <dbReference type="EMBL" id="MBX28488.1"/>
    </source>
</evidence>
<feature type="compositionally biased region" description="Basic and acidic residues" evidence="1">
    <location>
        <begin position="8"/>
        <end position="17"/>
    </location>
</feature>
<reference evidence="2" key="1">
    <citation type="submission" date="2018-02" db="EMBL/GenBank/DDBJ databases">
        <title>Rhizophora mucronata_Transcriptome.</title>
        <authorList>
            <person name="Meera S.P."/>
            <person name="Sreeshan A."/>
            <person name="Augustine A."/>
        </authorList>
    </citation>
    <scope>NUCLEOTIDE SEQUENCE</scope>
    <source>
        <tissue evidence="2">Leaf</tissue>
    </source>
</reference>
<protein>
    <submittedName>
        <fullName evidence="2">Chromatin structure-remodeling complex protein SYD-like isoform X3</fullName>
    </submittedName>
</protein>